<feature type="transmembrane region" description="Helical" evidence="1">
    <location>
        <begin position="82"/>
        <end position="104"/>
    </location>
</feature>
<dbReference type="Proteomes" id="UP000002514">
    <property type="component" value="Chromosome"/>
</dbReference>
<organism evidence="2 3">
    <name type="scientific">Photorhabdus laumondii subsp. laumondii (strain DSM 15139 / CIP 105565 / TT01)</name>
    <name type="common">Photorhabdus luminescens subsp. laumondii</name>
    <dbReference type="NCBI Taxonomy" id="243265"/>
    <lineage>
        <taxon>Bacteria</taxon>
        <taxon>Pseudomonadati</taxon>
        <taxon>Pseudomonadota</taxon>
        <taxon>Gammaproteobacteria</taxon>
        <taxon>Enterobacterales</taxon>
        <taxon>Morganellaceae</taxon>
        <taxon>Photorhabdus</taxon>
    </lineage>
</organism>
<name>Q7N9T2_PHOLL</name>
<keyword evidence="1" id="KW-0472">Membrane</keyword>
<keyword evidence="3" id="KW-1185">Reference proteome</keyword>
<accession>Q7N9T2</accession>
<feature type="transmembrane region" description="Helical" evidence="1">
    <location>
        <begin position="52"/>
        <end position="76"/>
    </location>
</feature>
<sequence>MMKWCRIIVAIILFYSLFVGMIQVLSINFYIFHDYFGLWKIPAKVAAVIASLYVFCLLVKFLPLIIAIFICSLVLVVNVWHWSLWTSILILIWPVIVVLVYCVLTKSLKYNTSDF</sequence>
<evidence type="ECO:0000256" key="1">
    <source>
        <dbReference type="SAM" id="Phobius"/>
    </source>
</evidence>
<evidence type="ECO:0000313" key="2">
    <source>
        <dbReference type="EMBL" id="CAE12526.1"/>
    </source>
</evidence>
<evidence type="ECO:0000313" key="3">
    <source>
        <dbReference type="Proteomes" id="UP000002514"/>
    </source>
</evidence>
<feature type="transmembrane region" description="Helical" evidence="1">
    <location>
        <begin position="6"/>
        <end position="31"/>
    </location>
</feature>
<keyword evidence="1" id="KW-0812">Transmembrane</keyword>
<dbReference type="KEGG" id="plu:plu0231"/>
<keyword evidence="1" id="KW-1133">Transmembrane helix</keyword>
<proteinExistence type="predicted"/>
<dbReference type="EMBL" id="BX571859">
    <property type="protein sequence ID" value="CAE12526.1"/>
    <property type="molecule type" value="Genomic_DNA"/>
</dbReference>
<dbReference type="HOGENOM" id="CLU_2106700_0_0_6"/>
<reference evidence="3" key="1">
    <citation type="journal article" date="2003" name="Nat. Biotechnol.">
        <title>The genome sequence of the entomopathogenic bacterium Photorhabdus luminescens.</title>
        <authorList>
            <person name="Duchaud E."/>
            <person name="Rusniok C."/>
            <person name="Frangeul L."/>
            <person name="Buchrieser C."/>
            <person name="Givaudan A."/>
            <person name="Taourit S."/>
            <person name="Bocs S."/>
            <person name="Boursaux-Eude C."/>
            <person name="Chandler M."/>
            <person name="Charles J.-F."/>
            <person name="Dassa E."/>
            <person name="Derose R."/>
            <person name="Derzelle S."/>
            <person name="Freyssinet G."/>
            <person name="Gaudriault S."/>
            <person name="Medigue C."/>
            <person name="Lanois A."/>
            <person name="Powell K."/>
            <person name="Siguier P."/>
            <person name="Vincent R."/>
            <person name="Wingate V."/>
            <person name="Zouine M."/>
            <person name="Glaser P."/>
            <person name="Boemare N."/>
            <person name="Danchin A."/>
            <person name="Kunst F."/>
        </authorList>
    </citation>
    <scope>NUCLEOTIDE SEQUENCE [LARGE SCALE GENOMIC DNA]</scope>
    <source>
        <strain evidence="3">DSM 15139 / CIP 105565 / TT01</strain>
    </source>
</reference>
<gene>
    <name evidence="2" type="ordered locus">plu0231</name>
</gene>
<protein>
    <submittedName>
        <fullName evidence="2">Photorhabdus luminescens subsp. laumondii TTO1 complete genome segment 1/17</fullName>
    </submittedName>
</protein>
<dbReference type="AlphaFoldDB" id="Q7N9T2"/>